<protein>
    <recommendedName>
        <fullName evidence="5">UDP-N-acetylglucosamine kinase</fullName>
        <ecNumber evidence="2">2.7.1.176</ecNumber>
    </recommendedName>
    <alternativeName>
        <fullName evidence="5">UDP-N-acetylglucosamine kinase</fullName>
    </alternativeName>
</protein>
<gene>
    <name evidence="9" type="ORF">K9S39_05895</name>
</gene>
<dbReference type="InterPro" id="IPR027417">
    <property type="entry name" value="P-loop_NTPase"/>
</dbReference>
<dbReference type="Gene3D" id="3.40.50.300">
    <property type="entry name" value="P-loop containing nucleotide triphosphate hydrolases"/>
    <property type="match status" value="2"/>
</dbReference>
<evidence type="ECO:0000256" key="3">
    <source>
        <dbReference type="ARBA" id="ARBA00022741"/>
    </source>
</evidence>
<reference evidence="9" key="1">
    <citation type="submission" date="2021-10" db="EMBL/GenBank/DDBJ databases">
        <title>Streptomyces nigrumlapis sp.nov.,an antimicrobial producing actinobacterium isolated from Black Gobi rocks.</title>
        <authorList>
            <person name="Wen Y."/>
            <person name="Zhang W."/>
            <person name="Liu X.G."/>
        </authorList>
    </citation>
    <scope>NUCLEOTIDE SEQUENCE</scope>
    <source>
        <strain evidence="9">ST13-2-2</strain>
    </source>
</reference>
<comment type="catalytic activity">
    <reaction evidence="6">
        <text>UDP-N-acetyl-alpha-D-glucosamine + ATP = UDP-N-acetyl-alpha-D-glucosamine 3'-phosphate + ADP + H(+)</text>
        <dbReference type="Rhea" id="RHEA:32671"/>
        <dbReference type="ChEBI" id="CHEBI:15378"/>
        <dbReference type="ChEBI" id="CHEBI:30616"/>
        <dbReference type="ChEBI" id="CHEBI:57705"/>
        <dbReference type="ChEBI" id="CHEBI:64353"/>
        <dbReference type="ChEBI" id="CHEBI:456216"/>
        <dbReference type="EC" id="2.7.1.176"/>
    </reaction>
</comment>
<comment type="similarity">
    <text evidence="1">Belongs to the zeta toxin family.</text>
</comment>
<evidence type="ECO:0000256" key="1">
    <source>
        <dbReference type="ARBA" id="ARBA00009104"/>
    </source>
</evidence>
<keyword evidence="4" id="KW-0067">ATP-binding</keyword>
<evidence type="ECO:0000256" key="2">
    <source>
        <dbReference type="ARBA" id="ARBA00011963"/>
    </source>
</evidence>
<evidence type="ECO:0000313" key="10">
    <source>
        <dbReference type="Proteomes" id="UP000830115"/>
    </source>
</evidence>
<name>A0ABY4M512_9ACTN</name>
<dbReference type="RefSeq" id="WP_248862297.1">
    <property type="nucleotide sequence ID" value="NZ_CP086322.1"/>
</dbReference>
<dbReference type="Pfam" id="PF06414">
    <property type="entry name" value="Zeta_toxin"/>
    <property type="match status" value="2"/>
</dbReference>
<proteinExistence type="inferred from homology"/>
<dbReference type="EC" id="2.7.1.176" evidence="2"/>
<evidence type="ECO:0000259" key="8">
    <source>
        <dbReference type="Pfam" id="PF06414"/>
    </source>
</evidence>
<evidence type="ECO:0000313" key="9">
    <source>
        <dbReference type="EMBL" id="UQA91471.1"/>
    </source>
</evidence>
<keyword evidence="3" id="KW-0547">Nucleotide-binding</keyword>
<feature type="region of interest" description="Disordered" evidence="7">
    <location>
        <begin position="458"/>
        <end position="495"/>
    </location>
</feature>
<sequence>MAAYRQADYRVEVIALAVPEAVSQLGVLDRYLRLADEGRVRYVSWENHDRCAAGLLTSLEAVEAEHLADRVVVLRRAAAAAGPALYDNTLDPAGQWRRPTGAARAVRAERARPWTAQETGLFRRQLADADRRAHRTAPDGHLPEGWGLAVQRDAERAAALAEPVRRLAQARPEPPGVDYHRLCAEEHRFIFDELVAPSLLDGVTPQERPVVVYVLGQPGAGKTRTALMVRRALRGRPVRITAERFMVAHPDFRQLLRDEPQTAELRIRADYRSWQAQAEALVRARRGDVVIEITPDSIGEFTSSAALYRQAGYRVELAVLAVRAADSRQGSAARYAGVSRYGSRPARLTPVSEHDARFGVLAPAVAAAEQDGLADCVTVMGRDGQAVYRNDRTDGRWQRPPAAAQALAAEQARPYTPEKAAQFLAAQRRLRAVLPQHRDELVAISRLARPLMPLRLQSPPLPRPVSPAALPLPAPLVPAPRDHCSSDSSSVSRAS</sequence>
<keyword evidence="10" id="KW-1185">Reference proteome</keyword>
<feature type="domain" description="Zeta toxin" evidence="8">
    <location>
        <begin position="204"/>
        <end position="392"/>
    </location>
</feature>
<dbReference type="InterPro" id="IPR010488">
    <property type="entry name" value="Zeta_toxin_domain"/>
</dbReference>
<feature type="compositionally biased region" description="Low complexity" evidence="7">
    <location>
        <begin position="486"/>
        <end position="495"/>
    </location>
</feature>
<evidence type="ECO:0000256" key="4">
    <source>
        <dbReference type="ARBA" id="ARBA00022840"/>
    </source>
</evidence>
<accession>A0ABY4M512</accession>
<evidence type="ECO:0000256" key="6">
    <source>
        <dbReference type="ARBA" id="ARBA00048178"/>
    </source>
</evidence>
<evidence type="ECO:0000256" key="7">
    <source>
        <dbReference type="SAM" id="MobiDB-lite"/>
    </source>
</evidence>
<dbReference type="Proteomes" id="UP000830115">
    <property type="component" value="Chromosome"/>
</dbReference>
<organism evidence="9 10">
    <name type="scientific">Streptomyces halobius</name>
    <dbReference type="NCBI Taxonomy" id="2879846"/>
    <lineage>
        <taxon>Bacteria</taxon>
        <taxon>Bacillati</taxon>
        <taxon>Actinomycetota</taxon>
        <taxon>Actinomycetes</taxon>
        <taxon>Kitasatosporales</taxon>
        <taxon>Streptomycetaceae</taxon>
        <taxon>Streptomyces</taxon>
    </lineage>
</organism>
<feature type="compositionally biased region" description="Pro residues" evidence="7">
    <location>
        <begin position="459"/>
        <end position="478"/>
    </location>
</feature>
<dbReference type="SUPFAM" id="SSF52540">
    <property type="entry name" value="P-loop containing nucleoside triphosphate hydrolases"/>
    <property type="match status" value="1"/>
</dbReference>
<dbReference type="EMBL" id="CP086322">
    <property type="protein sequence ID" value="UQA91471.1"/>
    <property type="molecule type" value="Genomic_DNA"/>
</dbReference>
<feature type="domain" description="Zeta toxin" evidence="8">
    <location>
        <begin position="3"/>
        <end position="79"/>
    </location>
</feature>
<evidence type="ECO:0000256" key="5">
    <source>
        <dbReference type="ARBA" id="ARBA00032897"/>
    </source>
</evidence>